<evidence type="ECO:0000313" key="3">
    <source>
        <dbReference type="Proteomes" id="UP000000759"/>
    </source>
</evidence>
<dbReference type="Pfam" id="PF20710">
    <property type="entry name" value="DUF6824"/>
    <property type="match status" value="1"/>
</dbReference>
<evidence type="ECO:0000259" key="1">
    <source>
        <dbReference type="Pfam" id="PF20710"/>
    </source>
</evidence>
<dbReference type="HOGENOM" id="CLU_664757_0_0_1"/>
<name>B7G9Y0_PHATC</name>
<dbReference type="EMBL" id="CM000623">
    <property type="protein sequence ID" value="EEC44524.1"/>
    <property type="molecule type" value="Genomic_DNA"/>
</dbReference>
<evidence type="ECO:0000313" key="2">
    <source>
        <dbReference type="EMBL" id="EEC44524.1"/>
    </source>
</evidence>
<accession>B7G9Y0</accession>
<gene>
    <name evidence="2" type="ORF">PHATRDRAFT_49237</name>
</gene>
<dbReference type="KEGG" id="pti:PHATRDRAFT_49237"/>
<organism evidence="2 3">
    <name type="scientific">Phaeodactylum tricornutum (strain CCAP 1055/1)</name>
    <dbReference type="NCBI Taxonomy" id="556484"/>
    <lineage>
        <taxon>Eukaryota</taxon>
        <taxon>Sar</taxon>
        <taxon>Stramenopiles</taxon>
        <taxon>Ochrophyta</taxon>
        <taxon>Bacillariophyta</taxon>
        <taxon>Bacillariophyceae</taxon>
        <taxon>Bacillariophycidae</taxon>
        <taxon>Naviculales</taxon>
        <taxon>Phaeodactylaceae</taxon>
        <taxon>Phaeodactylum</taxon>
    </lineage>
</organism>
<keyword evidence="3" id="KW-1185">Reference proteome</keyword>
<dbReference type="GeneID" id="7195700"/>
<reference evidence="3" key="2">
    <citation type="submission" date="2008-08" db="EMBL/GenBank/DDBJ databases">
        <authorList>
            <consortium name="Diatom Consortium"/>
            <person name="Grigoriev I."/>
            <person name="Grimwood J."/>
            <person name="Kuo A."/>
            <person name="Otillar R.P."/>
            <person name="Salamov A."/>
            <person name="Detter J.C."/>
            <person name="Lindquist E."/>
            <person name="Shapiro H."/>
            <person name="Lucas S."/>
            <person name="Glavina del Rio T."/>
            <person name="Pitluck S."/>
            <person name="Rokhsar D."/>
            <person name="Bowler C."/>
        </authorList>
    </citation>
    <scope>GENOME REANNOTATION</scope>
    <source>
        <strain evidence="3">CCAP 1055/1</strain>
    </source>
</reference>
<proteinExistence type="predicted"/>
<dbReference type="InterPro" id="IPR049227">
    <property type="entry name" value="DUF6824"/>
</dbReference>
<reference evidence="2 3" key="1">
    <citation type="journal article" date="2008" name="Nature">
        <title>The Phaeodactylum genome reveals the evolutionary history of diatom genomes.</title>
        <authorList>
            <person name="Bowler C."/>
            <person name="Allen A.E."/>
            <person name="Badger J.H."/>
            <person name="Grimwood J."/>
            <person name="Jabbari K."/>
            <person name="Kuo A."/>
            <person name="Maheswari U."/>
            <person name="Martens C."/>
            <person name="Maumus F."/>
            <person name="Otillar R.P."/>
            <person name="Rayko E."/>
            <person name="Salamov A."/>
            <person name="Vandepoele K."/>
            <person name="Beszteri B."/>
            <person name="Gruber A."/>
            <person name="Heijde M."/>
            <person name="Katinka M."/>
            <person name="Mock T."/>
            <person name="Valentin K."/>
            <person name="Verret F."/>
            <person name="Berges J.A."/>
            <person name="Brownlee C."/>
            <person name="Cadoret J.P."/>
            <person name="Chiovitti A."/>
            <person name="Choi C.J."/>
            <person name="Coesel S."/>
            <person name="De Martino A."/>
            <person name="Detter J.C."/>
            <person name="Durkin C."/>
            <person name="Falciatore A."/>
            <person name="Fournet J."/>
            <person name="Haruta M."/>
            <person name="Huysman M.J."/>
            <person name="Jenkins B.D."/>
            <person name="Jiroutova K."/>
            <person name="Jorgensen R.E."/>
            <person name="Joubert Y."/>
            <person name="Kaplan A."/>
            <person name="Kroger N."/>
            <person name="Kroth P.G."/>
            <person name="La Roche J."/>
            <person name="Lindquist E."/>
            <person name="Lommer M."/>
            <person name="Martin-Jezequel V."/>
            <person name="Lopez P.J."/>
            <person name="Lucas S."/>
            <person name="Mangogna M."/>
            <person name="McGinnis K."/>
            <person name="Medlin L.K."/>
            <person name="Montsant A."/>
            <person name="Oudot-Le Secq M.P."/>
            <person name="Napoli C."/>
            <person name="Obornik M."/>
            <person name="Parker M.S."/>
            <person name="Petit J.L."/>
            <person name="Porcel B.M."/>
            <person name="Poulsen N."/>
            <person name="Robison M."/>
            <person name="Rychlewski L."/>
            <person name="Rynearson T.A."/>
            <person name="Schmutz J."/>
            <person name="Shapiro H."/>
            <person name="Siaut M."/>
            <person name="Stanley M."/>
            <person name="Sussman M.R."/>
            <person name="Taylor A.R."/>
            <person name="Vardi A."/>
            <person name="von Dassow P."/>
            <person name="Vyverman W."/>
            <person name="Willis A."/>
            <person name="Wyrwicz L.S."/>
            <person name="Rokhsar D.S."/>
            <person name="Weissenbach J."/>
            <person name="Armbrust E.V."/>
            <person name="Green B.R."/>
            <person name="Van de Peer Y."/>
            <person name="Grigoriev I.V."/>
        </authorList>
    </citation>
    <scope>NUCLEOTIDE SEQUENCE [LARGE SCALE GENOMIC DNA]</scope>
    <source>
        <strain evidence="2 3">CCAP 1055/1</strain>
    </source>
</reference>
<feature type="domain" description="DUF6824" evidence="1">
    <location>
        <begin position="36"/>
        <end position="119"/>
    </location>
</feature>
<dbReference type="AlphaFoldDB" id="B7G9Y0"/>
<sequence length="414" mass="47064">MHHDSFGSSTGFRGVDVAVLARPHLLIANIRAHENDILLGRGGKNNQHAGNQKLRRMARQYCARYHAAAKKQKPVIALELVRQVHSLSPPGRFLKHKMGGWEEATEDIAKEKVSQCLRDIVASQLKAGNSLSTLEEATIHVNCRTFMEAPPSNTFQQYTNHVTPSASPSATSHSQKQMFDWQQPMMQPYRNDSSGVRYISPPDVSAKRTMHCIQSRSSFEGMREFRHPYPHGVCSTMNVGVSRERHIQHQKRLSSNPMNSGWCQGPSKRVREGYQDIAPRQPRHPQQDYGQMEQFDVNLLSMEQHDAARHMPTPFVSSESSKTRGQEDNFTLNSAARLAYMERQNGVFSQQQNFQRHQSDLQQIKDVDIFSPEDIEGIAFESMDEFLPPPSVQSAPSQDDDNLRTYVLRMLQEL</sequence>
<dbReference type="Proteomes" id="UP000000759">
    <property type="component" value="Chromosome 21"/>
</dbReference>
<protein>
    <recommendedName>
        <fullName evidence="1">DUF6824 domain-containing protein</fullName>
    </recommendedName>
</protein>
<dbReference type="OrthoDB" id="48547at2759"/>
<dbReference type="RefSeq" id="XP_002183855.1">
    <property type="nucleotide sequence ID" value="XM_002183819.1"/>
</dbReference>
<dbReference type="PaxDb" id="2850-Phatr49237"/>
<dbReference type="InParanoid" id="B7G9Y0"/>